<keyword evidence="4" id="KW-0282">Flagellum</keyword>
<evidence type="ECO:0000313" key="5">
    <source>
        <dbReference type="Proteomes" id="UP001169862"/>
    </source>
</evidence>
<dbReference type="PANTHER" id="PTHR37533:SF2">
    <property type="entry name" value="FLAGELLAR HOOK-LENGTH CONTROL PROTEIN"/>
    <property type="match status" value="1"/>
</dbReference>
<dbReference type="PANTHER" id="PTHR37533">
    <property type="entry name" value="FLAGELLAR HOOK-LENGTH CONTROL PROTEIN"/>
    <property type="match status" value="1"/>
</dbReference>
<dbReference type="Pfam" id="PF02120">
    <property type="entry name" value="Flg_hook"/>
    <property type="match status" value="1"/>
</dbReference>
<reference evidence="4" key="1">
    <citation type="submission" date="2023-07" db="EMBL/GenBank/DDBJ databases">
        <title>Genome content predicts the carbon catabolic preferences of heterotrophic bacteria.</title>
        <authorList>
            <person name="Gralka M."/>
        </authorList>
    </citation>
    <scope>NUCLEOTIDE SEQUENCE</scope>
    <source>
        <strain evidence="4">I2M16</strain>
    </source>
</reference>
<dbReference type="CDD" id="cd17470">
    <property type="entry name" value="T3SS_Flik_C"/>
    <property type="match status" value="1"/>
</dbReference>
<feature type="compositionally biased region" description="Polar residues" evidence="2">
    <location>
        <begin position="674"/>
        <end position="685"/>
    </location>
</feature>
<name>A0AAW7XPM9_9GAMM</name>
<feature type="compositionally biased region" description="Basic and acidic residues" evidence="2">
    <location>
        <begin position="686"/>
        <end position="710"/>
    </location>
</feature>
<dbReference type="RefSeq" id="WP_303552273.1">
    <property type="nucleotide sequence ID" value="NZ_JAUOPG010000014.1"/>
</dbReference>
<comment type="caution">
    <text evidence="4">The sequence shown here is derived from an EMBL/GenBank/DDBJ whole genome shotgun (WGS) entry which is preliminary data.</text>
</comment>
<keyword evidence="4" id="KW-0969">Cilium</keyword>
<evidence type="ECO:0000259" key="3">
    <source>
        <dbReference type="Pfam" id="PF02120"/>
    </source>
</evidence>
<dbReference type="InterPro" id="IPR038610">
    <property type="entry name" value="FliK-like_C_sf"/>
</dbReference>
<evidence type="ECO:0000313" key="4">
    <source>
        <dbReference type="EMBL" id="MDO6455239.1"/>
    </source>
</evidence>
<dbReference type="Proteomes" id="UP001169862">
    <property type="component" value="Unassembled WGS sequence"/>
</dbReference>
<dbReference type="InterPro" id="IPR052563">
    <property type="entry name" value="FliK"/>
</dbReference>
<dbReference type="EMBL" id="JAUOPG010000014">
    <property type="protein sequence ID" value="MDO6455239.1"/>
    <property type="molecule type" value="Genomic_DNA"/>
</dbReference>
<dbReference type="AlphaFoldDB" id="A0AAW7XPM9"/>
<gene>
    <name evidence="4" type="ORF">Q4490_16875</name>
</gene>
<dbReference type="Gene3D" id="3.30.750.140">
    <property type="match status" value="1"/>
</dbReference>
<keyword evidence="1" id="KW-0175">Coiled coil</keyword>
<organism evidence="4 5">
    <name type="scientific">Neptunomonas phycophila</name>
    <dbReference type="NCBI Taxonomy" id="1572645"/>
    <lineage>
        <taxon>Bacteria</taxon>
        <taxon>Pseudomonadati</taxon>
        <taxon>Pseudomonadota</taxon>
        <taxon>Gammaproteobacteria</taxon>
        <taxon>Oceanospirillales</taxon>
        <taxon>Oceanospirillaceae</taxon>
        <taxon>Neptunomonas</taxon>
    </lineage>
</organism>
<evidence type="ECO:0000256" key="1">
    <source>
        <dbReference type="SAM" id="Coils"/>
    </source>
</evidence>
<feature type="domain" description="Flagellar hook-length control protein-like C-terminal" evidence="3">
    <location>
        <begin position="604"/>
        <end position="684"/>
    </location>
</feature>
<proteinExistence type="predicted"/>
<feature type="coiled-coil region" evidence="1">
    <location>
        <begin position="274"/>
        <end position="301"/>
    </location>
</feature>
<feature type="region of interest" description="Disordered" evidence="2">
    <location>
        <begin position="671"/>
        <end position="729"/>
    </location>
</feature>
<sequence length="729" mass="75359">MATQLSQTSLLMQLAGTSNTKTSSTFSGLLSMGGSSQGADISGFSGFSSLMSEYSVNAKLVASGTFSSGDPSGLDNASNLAAFVSRLEAGGNALPLDGGSLSDQLAALTQSLTGWQTMLGANSNQVSTGDLGMADMMPSGAASLLALIANVENGASSGAGSLSGVFDELSQKLSDTLDTLRSMLASLDEQALPATLEAGASGAYPETTIVNEYESAPVSQDVLLDAVSADNSSEPVQTVNVSAEQATDEFNQSAAEGGETEGSVSTHVFDTRMSEQLITKLKNLLDDIEKITGEKADAQDGEADSTTALALAFNNTSLETPRDVVGLIEQVVNRLQGVETTSETLNSQPLAAQQTVSQASLSQFSALQEEAGQQEWYDLTLGKVSDPSAGQQNGEAIPSDDVLSVNASSMSENERNLSASADLVDATLEPLSATSATDGLVSELSEPEIAAALVAANRANQATKVDQSGVSMNATVTQGGSYQDSGSQNSTNNLGGGAALASNVSGAVQTPINSNAQAAPADVAVASKLDQSMRDQDVADVSRRNAALNDESASNTSIRDRAETSLSGLTQAASALNRTSTPVQMNMPAGMNPGQPGWSEAMSERVVWASKQGVQTATLQLDPPELGSLQVKLHITHDQVSVSFSSPHASVRDSVEQSMPRLKEMLEEQGLSLGESSVNDQGASSSDRDRDEQTGVASRDGRYDASREEGAEVSENENKSSLSLVDYYA</sequence>
<keyword evidence="4" id="KW-0966">Cell projection</keyword>
<protein>
    <submittedName>
        <fullName evidence="4">Flagellar hook-length control protein FliK</fullName>
    </submittedName>
</protein>
<accession>A0AAW7XPM9</accession>
<dbReference type="InterPro" id="IPR021136">
    <property type="entry name" value="Flagellar_hook_control-like_C"/>
</dbReference>
<evidence type="ECO:0000256" key="2">
    <source>
        <dbReference type="SAM" id="MobiDB-lite"/>
    </source>
</evidence>
<feature type="region of interest" description="Disordered" evidence="2">
    <location>
        <begin position="535"/>
        <end position="563"/>
    </location>
</feature>